<proteinExistence type="predicted"/>
<gene>
    <name evidence="2" type="ORF">TrLO_g7034</name>
</gene>
<name>A0A9W7FUD8_9STRA</name>
<evidence type="ECO:0000313" key="3">
    <source>
        <dbReference type="Proteomes" id="UP001165122"/>
    </source>
</evidence>
<dbReference type="Proteomes" id="UP001165122">
    <property type="component" value="Unassembled WGS sequence"/>
</dbReference>
<accession>A0A9W7FUD8</accession>
<feature type="region of interest" description="Disordered" evidence="1">
    <location>
        <begin position="74"/>
        <end position="94"/>
    </location>
</feature>
<feature type="compositionally biased region" description="Polar residues" evidence="1">
    <location>
        <begin position="1"/>
        <end position="16"/>
    </location>
</feature>
<dbReference type="AlphaFoldDB" id="A0A9W7FUD8"/>
<sequence>MESSCLTFDSETSGQTSEDDGGSSYERIWAECSVLFEGRSDWKDEENEATEEEEGEGNGRIDFNGVILELPPNTTTFSSAISSSSPPSPLPTPTLKHFLEGDYKAYLEEGKIGIVVEVKEGGFKVVNVSSEFLSLR</sequence>
<feature type="region of interest" description="Disordered" evidence="1">
    <location>
        <begin position="1"/>
        <end position="25"/>
    </location>
</feature>
<organism evidence="2 3">
    <name type="scientific">Triparma laevis f. longispina</name>
    <dbReference type="NCBI Taxonomy" id="1714387"/>
    <lineage>
        <taxon>Eukaryota</taxon>
        <taxon>Sar</taxon>
        <taxon>Stramenopiles</taxon>
        <taxon>Ochrophyta</taxon>
        <taxon>Bolidophyceae</taxon>
        <taxon>Parmales</taxon>
        <taxon>Triparmaceae</taxon>
        <taxon>Triparma</taxon>
    </lineage>
</organism>
<protein>
    <submittedName>
        <fullName evidence="2">Uncharacterized protein</fullName>
    </submittedName>
</protein>
<reference evidence="3" key="1">
    <citation type="journal article" date="2023" name="Commun. Biol.">
        <title>Genome analysis of Parmales, the sister group of diatoms, reveals the evolutionary specialization of diatoms from phago-mixotrophs to photoautotrophs.</title>
        <authorList>
            <person name="Ban H."/>
            <person name="Sato S."/>
            <person name="Yoshikawa S."/>
            <person name="Yamada K."/>
            <person name="Nakamura Y."/>
            <person name="Ichinomiya M."/>
            <person name="Sato N."/>
            <person name="Blanc-Mathieu R."/>
            <person name="Endo H."/>
            <person name="Kuwata A."/>
            <person name="Ogata H."/>
        </authorList>
    </citation>
    <scope>NUCLEOTIDE SEQUENCE [LARGE SCALE GENOMIC DNA]</scope>
    <source>
        <strain evidence="3">NIES 3700</strain>
    </source>
</reference>
<dbReference type="EMBL" id="BRXW01000327">
    <property type="protein sequence ID" value="GMI18226.1"/>
    <property type="molecule type" value="Genomic_DNA"/>
</dbReference>
<feature type="compositionally biased region" description="Low complexity" evidence="1">
    <location>
        <begin position="74"/>
        <end position="85"/>
    </location>
</feature>
<evidence type="ECO:0000313" key="2">
    <source>
        <dbReference type="EMBL" id="GMI18226.1"/>
    </source>
</evidence>
<comment type="caution">
    <text evidence="2">The sequence shown here is derived from an EMBL/GenBank/DDBJ whole genome shotgun (WGS) entry which is preliminary data.</text>
</comment>
<evidence type="ECO:0000256" key="1">
    <source>
        <dbReference type="SAM" id="MobiDB-lite"/>
    </source>
</evidence>
<keyword evidence="3" id="KW-1185">Reference proteome</keyword>
<feature type="region of interest" description="Disordered" evidence="1">
    <location>
        <begin position="39"/>
        <end position="62"/>
    </location>
</feature>
<feature type="compositionally biased region" description="Acidic residues" evidence="1">
    <location>
        <begin position="43"/>
        <end position="56"/>
    </location>
</feature>